<dbReference type="EMBL" id="PFBP01000020">
    <property type="protein sequence ID" value="PIT89924.1"/>
    <property type="molecule type" value="Genomic_DNA"/>
</dbReference>
<name>A0A2M6WAW8_9BACT</name>
<evidence type="ECO:0000313" key="1">
    <source>
        <dbReference type="EMBL" id="PIT89924.1"/>
    </source>
</evidence>
<dbReference type="AlphaFoldDB" id="A0A2M6WAW8"/>
<dbReference type="Proteomes" id="UP000231464">
    <property type="component" value="Unassembled WGS sequence"/>
</dbReference>
<protein>
    <submittedName>
        <fullName evidence="1">Uncharacterized protein</fullName>
    </submittedName>
</protein>
<reference evidence="2" key="1">
    <citation type="submission" date="2017-09" db="EMBL/GenBank/DDBJ databases">
        <title>Depth-based differentiation of microbial function through sediment-hosted aquifers and enrichment of novel symbionts in the deep terrestrial subsurface.</title>
        <authorList>
            <person name="Probst A.J."/>
            <person name="Ladd B."/>
            <person name="Jarett J.K."/>
            <person name="Geller-Mcgrath D.E."/>
            <person name="Sieber C.M.K."/>
            <person name="Emerson J.B."/>
            <person name="Anantharaman K."/>
            <person name="Thomas B.C."/>
            <person name="Malmstrom R."/>
            <person name="Stieglmeier M."/>
            <person name="Klingl A."/>
            <person name="Woyke T."/>
            <person name="Ryan C.M."/>
            <person name="Banfield J.F."/>
        </authorList>
    </citation>
    <scope>NUCLEOTIDE SEQUENCE [LARGE SCALE GENOMIC DNA]</scope>
</reference>
<proteinExistence type="predicted"/>
<sequence length="103" mass="11897">MLTQKPPPARQVAALLAVLYKPLGKRKKIKMPREIKSWQELLALEKLPQKIKLITRHFMYWGTLYQLEQSGDTITATIGTSDQPTDILQLTRKDFHGDNHEND</sequence>
<comment type="caution">
    <text evidence="1">The sequence shown here is derived from an EMBL/GenBank/DDBJ whole genome shotgun (WGS) entry which is preliminary data.</text>
</comment>
<gene>
    <name evidence="1" type="ORF">COU23_01295</name>
</gene>
<accession>A0A2M6WAW8</accession>
<organism evidence="1 2">
    <name type="scientific">Candidatus Kuenenbacteria bacterium CG10_big_fil_rev_8_21_14_0_10_36_11</name>
    <dbReference type="NCBI Taxonomy" id="1974618"/>
    <lineage>
        <taxon>Bacteria</taxon>
        <taxon>Candidatus Kueneniibacteriota</taxon>
    </lineage>
</organism>
<evidence type="ECO:0000313" key="2">
    <source>
        <dbReference type="Proteomes" id="UP000231464"/>
    </source>
</evidence>